<dbReference type="Proteomes" id="UP000015423">
    <property type="component" value="Chromosome"/>
</dbReference>
<reference evidence="4" key="1">
    <citation type="submission" date="2012-10" db="EMBL/GenBank/DDBJ databases">
        <title>The complete genome sequence of Streptomyces collinus Tu 365.</title>
        <authorList>
            <person name="Ruckert C."/>
            <person name="Szczepanowski R."/>
            <person name="Goesmann A."/>
            <person name="Pross E.K."/>
            <person name="Musiol E.M."/>
            <person name="Blin K."/>
            <person name="Wohlleben W."/>
            <person name="Puhler A."/>
            <person name="Weber T."/>
            <person name="Kalinowski J."/>
        </authorList>
    </citation>
    <scope>NUCLEOTIDE SEQUENCE [LARGE SCALE GENOMIC DNA]</scope>
    <source>
        <strain evidence="4">DSM 40733 / Tue 365</strain>
    </source>
</reference>
<dbReference type="EMBL" id="CP006259">
    <property type="protein sequence ID" value="AGS66849.1"/>
    <property type="molecule type" value="Genomic_DNA"/>
</dbReference>
<dbReference type="KEGG" id="sci:B446_35265"/>
<sequence length="207" mass="22540">MIRNPVLLRTAPLQGETTSSLICRVARRYGMEAKVLRACWKWRNYPLGHEGGGARADAEVLLNAAGRQLLVGMCGVEEGVLARTLPSWGEEDAKLRAEAGDPVGLWRVGGAVAGPVTFGCRLCTARRTGAAVRVVRYAPRWERVCVRHGRWLLDADANQPLEHLDLRGLPEVVAAQRRWAGVARRDADRGRAGGGRLSTVRQGEVGC</sequence>
<keyword evidence="4" id="KW-1185">Reference proteome</keyword>
<dbReference type="EMBL" id="CP006259">
    <property type="protein sequence ID" value="AGS73845.1"/>
    <property type="molecule type" value="Genomic_DNA"/>
</dbReference>
<proteinExistence type="predicted"/>
<dbReference type="PATRIC" id="fig|1214242.5.peg.4"/>
<protein>
    <submittedName>
        <fullName evidence="3">DNA-binding protein</fullName>
    </submittedName>
</protein>
<dbReference type="STRING" id="1214242.B446_00025"/>
<dbReference type="KEGG" id="sci:B446_00025"/>
<evidence type="ECO:0000313" key="2">
    <source>
        <dbReference type="EMBL" id="AGS66849.1"/>
    </source>
</evidence>
<dbReference type="AlphaFoldDB" id="S5W0N7"/>
<evidence type="ECO:0000313" key="4">
    <source>
        <dbReference type="Proteomes" id="UP000015423"/>
    </source>
</evidence>
<evidence type="ECO:0000313" key="3">
    <source>
        <dbReference type="EMBL" id="AGS73845.1"/>
    </source>
</evidence>
<dbReference type="RefSeq" id="WP_020937336.1">
    <property type="nucleotide sequence ID" value="NC_021985.1"/>
</dbReference>
<reference evidence="3" key="3">
    <citation type="submission" date="2015-08" db="EMBL/GenBank/DDBJ databases">
        <authorList>
            <person name="Weber T."/>
            <person name="Iftime D."/>
        </authorList>
    </citation>
    <scope>NUCLEOTIDE SEQUENCE</scope>
    <source>
        <strain evidence="3">Tu 365</strain>
    </source>
</reference>
<organism evidence="3 4">
    <name type="scientific">Streptomyces collinus (strain DSM 40733 / Tue 365)</name>
    <dbReference type="NCBI Taxonomy" id="1214242"/>
    <lineage>
        <taxon>Bacteria</taxon>
        <taxon>Bacillati</taxon>
        <taxon>Actinomycetota</taxon>
        <taxon>Actinomycetes</taxon>
        <taxon>Kitasatosporales</taxon>
        <taxon>Streptomycetaceae</taxon>
        <taxon>Streptomyces</taxon>
    </lineage>
</organism>
<dbReference type="GO" id="GO:0003677">
    <property type="term" value="F:DNA binding"/>
    <property type="evidence" value="ECO:0007669"/>
    <property type="project" value="UniProtKB-KW"/>
</dbReference>
<keyword evidence="3" id="KW-0238">DNA-binding</keyword>
<reference evidence="3 4" key="2">
    <citation type="journal article" date="2013" name="J. Biotechnol.">
        <title>Complete genome sequence of the kirromycin producer Streptomyces collinus Tu 365 consisting of a linear chromosome and two linear plasmids.</title>
        <authorList>
            <person name="Ruckert C."/>
            <person name="Szczepanowski R."/>
            <person name="Albersmeier A."/>
            <person name="Goesmann A."/>
            <person name="Iftime D."/>
            <person name="Musiol E.M."/>
            <person name="Blin K."/>
            <person name="Wohlleben W."/>
            <person name="Puhler A."/>
            <person name="Kalinowski J."/>
            <person name="Weber T."/>
        </authorList>
    </citation>
    <scope>NUCLEOTIDE SEQUENCE [LARGE SCALE GENOMIC DNA]</scope>
    <source>
        <strain evidence="4">DSM 40733 / Tue 365</strain>
        <strain evidence="3">Tu 365</strain>
    </source>
</reference>
<name>S5W0N7_STRC3</name>
<accession>S5W0N7</accession>
<dbReference type="eggNOG" id="COG1111">
    <property type="taxonomic scope" value="Bacteria"/>
</dbReference>
<evidence type="ECO:0000256" key="1">
    <source>
        <dbReference type="SAM" id="MobiDB-lite"/>
    </source>
</evidence>
<feature type="region of interest" description="Disordered" evidence="1">
    <location>
        <begin position="188"/>
        <end position="207"/>
    </location>
</feature>
<dbReference type="HOGENOM" id="CLU_1325691_0_0_11"/>
<gene>
    <name evidence="2" type="ORF">B446_00025</name>
    <name evidence="3" type="ORF">B446_35265</name>
</gene>